<keyword evidence="3" id="KW-1185">Reference proteome</keyword>
<organism evidence="2 3">
    <name type="scientific">Cordylochernes scorpioides</name>
    <dbReference type="NCBI Taxonomy" id="51811"/>
    <lineage>
        <taxon>Eukaryota</taxon>
        <taxon>Metazoa</taxon>
        <taxon>Ecdysozoa</taxon>
        <taxon>Arthropoda</taxon>
        <taxon>Chelicerata</taxon>
        <taxon>Arachnida</taxon>
        <taxon>Pseudoscorpiones</taxon>
        <taxon>Cheliferoidea</taxon>
        <taxon>Chernetidae</taxon>
        <taxon>Cordylochernes</taxon>
    </lineage>
</organism>
<dbReference type="InterPro" id="IPR032675">
    <property type="entry name" value="LRR_dom_sf"/>
</dbReference>
<dbReference type="InterPro" id="IPR031943">
    <property type="entry name" value="CARMIL_C"/>
</dbReference>
<proteinExistence type="predicted"/>
<dbReference type="PANTHER" id="PTHR24112">
    <property type="entry name" value="LEUCINE-RICH REPEAT, ISOFORM F-RELATED"/>
    <property type="match status" value="1"/>
</dbReference>
<dbReference type="PANTHER" id="PTHR24112:SF66">
    <property type="entry name" value="LEUCINE-RICH REPEAT, ISOFORM F"/>
    <property type="match status" value="1"/>
</dbReference>
<accession>A0ABY6LJH8</accession>
<feature type="domain" description="CARMIL C-terminal" evidence="1">
    <location>
        <begin position="1006"/>
        <end position="1053"/>
    </location>
</feature>
<evidence type="ECO:0000313" key="3">
    <source>
        <dbReference type="Proteomes" id="UP001235939"/>
    </source>
</evidence>
<gene>
    <name evidence="2" type="ORF">LAZ67_19000204</name>
</gene>
<dbReference type="SUPFAM" id="SSF52047">
    <property type="entry name" value="RNI-like"/>
    <property type="match status" value="1"/>
</dbReference>
<dbReference type="Proteomes" id="UP001235939">
    <property type="component" value="Chromosome 19"/>
</dbReference>
<evidence type="ECO:0000313" key="2">
    <source>
        <dbReference type="EMBL" id="UYV80446.1"/>
    </source>
</evidence>
<protein>
    <submittedName>
        <fullName evidence="2">Crml-1</fullName>
    </submittedName>
</protein>
<evidence type="ECO:0000259" key="1">
    <source>
        <dbReference type="Pfam" id="PF16000"/>
    </source>
</evidence>
<dbReference type="Pfam" id="PF16000">
    <property type="entry name" value="CARMIL_C"/>
    <property type="match status" value="1"/>
</dbReference>
<dbReference type="EMBL" id="CP092881">
    <property type="protein sequence ID" value="UYV80446.1"/>
    <property type="molecule type" value="Genomic_DNA"/>
</dbReference>
<sequence length="1054" mass="117531">MLVAILNLQKSQTTLVTVLTHPLMSISSRHHLMLDTLIGLSGDKKGENTSHVVRRVEVVPPSRIQAMVEYNRAVEQEGRVGPCGGYSTMYACMCDYHALPYRDEVAWSQAISLQEYKMNNNERRLKTNSISRNLLKNLVMNCQILSLFDQLSRLRQDVDTIYLSHDSKELSLLDFDHLEGRDLVPIISALAYNCWFSKFRASNTRLVSWTLGLGTLDTATWTVEDTPSSLIFLANLQRSAHGFSPELTGHPSLLHCLPFKNWSSFIFFHLSGGSFSNHIPHINQLTTSSTPDCVQIAEALDQILYVMKRSIALEELYLDNIGIKWDFAHKLSLTLISNANTALHTLDLSNNLIEDKGINSLCGIIAKMTQDSPRHLSPSDLASRMLTSSSADRIVVPHHAARPACAGVGHLSGPVGKLQKGLTHLNLSRTGLTSKGANTLAHALSLNRAMPSTLVHLSLSDNIFREDVTNLYNFLAQPNSLVHLDLSGTECALDTVFGALLRGCTQKLAYLNLSRNQFTNKKSKEVVVPPSFKAFFSSTVALKFLNMSHNKLPIDALKAMLLGLACNEIATEVALDLSNADLRSQGALVLESCLPGIRCLSSLDIVDNVYYIEQHLWWQGLTRTWPASSMPWLRTSPSSISTLGKTSTTSRPSRFRRPEERDWDNMWWCRHMTRVLDSLVQLLQEEDAVLETLAIADSKLRQDTCLVINALGSNQSLTSIDIRVIVPMSTTASSFVHECIHCEGILATVQYLVSQQETLETFAYTGPSVFIHSDVVMRPVVCSGNYMGAIGAKTLAKALQVNTKLHTLKWDRNATPPQGFLDIAYAMEKNFSLRYMPWPILDATAAMKVAPDRTEMAFRKIDHFLHRNVSPKKYSNTQALRLQQGFLLGPTHQMVDRLMVRLQDSLGTAARATAEGISCQEEMLAAEGYLTDASNAKQLMVRLQEVVLQQDQPGNVVDRRLQECSRDIQTTIDTHLLVLYPTWVDWSLTRDCVFQSTASCLLKCIEDQCPNIIGDDHVRRDLERVCQERGVLPADFVRQTLLDQAGTDILSKVG</sequence>
<name>A0ABY6LJH8_9ARAC</name>
<reference evidence="2 3" key="1">
    <citation type="submission" date="2022-01" db="EMBL/GenBank/DDBJ databases">
        <title>A chromosomal length assembly of Cordylochernes scorpioides.</title>
        <authorList>
            <person name="Zeh D."/>
            <person name="Zeh J."/>
        </authorList>
    </citation>
    <scope>NUCLEOTIDE SEQUENCE [LARGE SCALE GENOMIC DNA]</scope>
    <source>
        <strain evidence="2">IN4F17</strain>
        <tissue evidence="2">Whole Body</tissue>
    </source>
</reference>
<dbReference type="InterPro" id="IPR051279">
    <property type="entry name" value="PP1-Reg/Actin-Interact_Protein"/>
</dbReference>
<dbReference type="SMART" id="SM00368">
    <property type="entry name" value="LRR_RI"/>
    <property type="match status" value="3"/>
</dbReference>
<dbReference type="Gene3D" id="3.80.10.10">
    <property type="entry name" value="Ribonuclease Inhibitor"/>
    <property type="match status" value="1"/>
</dbReference>